<evidence type="ECO:0000313" key="2">
    <source>
        <dbReference type="EMBL" id="SYV92387.1"/>
    </source>
</evidence>
<accession>A0A3B0P8L9</accession>
<reference evidence="3" key="1">
    <citation type="submission" date="2018-06" db="EMBL/GenBank/DDBJ databases">
        <authorList>
            <consortium name="Pathogen Informatics"/>
        </authorList>
    </citation>
    <scope>NUCLEOTIDE SEQUENCE [LARGE SCALE GENOMIC DNA]</scope>
    <source>
        <strain evidence="3">NCTC10124</strain>
    </source>
</reference>
<keyword evidence="1" id="KW-0472">Membrane</keyword>
<feature type="transmembrane region" description="Helical" evidence="1">
    <location>
        <begin position="13"/>
        <end position="30"/>
    </location>
</feature>
<organism evidence="2 3">
    <name type="scientific">Mycoplasmopsis synoviae</name>
    <name type="common">Mycoplasma synoviae</name>
    <dbReference type="NCBI Taxonomy" id="2109"/>
    <lineage>
        <taxon>Bacteria</taxon>
        <taxon>Bacillati</taxon>
        <taxon>Mycoplasmatota</taxon>
        <taxon>Mycoplasmoidales</taxon>
        <taxon>Metamycoplasmataceae</taxon>
        <taxon>Mycoplasmopsis</taxon>
    </lineage>
</organism>
<dbReference type="EMBL" id="LS991953">
    <property type="protein sequence ID" value="SYV92387.1"/>
    <property type="molecule type" value="Genomic_DNA"/>
</dbReference>
<keyword evidence="1" id="KW-1133">Transmembrane helix</keyword>
<feature type="non-terminal residue" evidence="2">
    <location>
        <position position="78"/>
    </location>
</feature>
<dbReference type="Proteomes" id="UP000259328">
    <property type="component" value="Chromosome"/>
</dbReference>
<evidence type="ECO:0000313" key="3">
    <source>
        <dbReference type="Proteomes" id="UP000259328"/>
    </source>
</evidence>
<evidence type="ECO:0000256" key="1">
    <source>
        <dbReference type="SAM" id="Phobius"/>
    </source>
</evidence>
<name>A0A3B0P8L9_MYCSY</name>
<proteinExistence type="predicted"/>
<protein>
    <submittedName>
        <fullName evidence="2">Integral membrane protein (Intg_mem_TP0381)</fullName>
    </submittedName>
</protein>
<keyword evidence="1" id="KW-0812">Transmembrane</keyword>
<gene>
    <name evidence="2" type="ORF">NCTC10124_00104</name>
</gene>
<sequence>MLGVLLITNKLKYIKYVAPLAVLGTLMALLSPDLTMEVYFDKNVSQSDLDALSAQKIFLSGRDQYINFKVEEVFKLRW</sequence>
<dbReference type="AlphaFoldDB" id="A0A3B0P8L9"/>